<organism evidence="1 2">
    <name type="scientific">Lacipirellula parvula</name>
    <dbReference type="NCBI Taxonomy" id="2650471"/>
    <lineage>
        <taxon>Bacteria</taxon>
        <taxon>Pseudomonadati</taxon>
        <taxon>Planctomycetota</taxon>
        <taxon>Planctomycetia</taxon>
        <taxon>Pirellulales</taxon>
        <taxon>Lacipirellulaceae</taxon>
        <taxon>Lacipirellula</taxon>
    </lineage>
</organism>
<dbReference type="Proteomes" id="UP000326837">
    <property type="component" value="Chromosome"/>
</dbReference>
<keyword evidence="2" id="KW-1185">Reference proteome</keyword>
<name>A0A5K7XJ00_9BACT</name>
<dbReference type="RefSeq" id="WP_152101638.1">
    <property type="nucleotide sequence ID" value="NZ_AP021861.1"/>
</dbReference>
<protein>
    <submittedName>
        <fullName evidence="1">Uncharacterized protein</fullName>
    </submittedName>
</protein>
<gene>
    <name evidence="1" type="ORF">PLANPX_6090</name>
</gene>
<dbReference type="EMBL" id="AP021861">
    <property type="protein sequence ID" value="BBO36478.1"/>
    <property type="molecule type" value="Genomic_DNA"/>
</dbReference>
<evidence type="ECO:0000313" key="1">
    <source>
        <dbReference type="EMBL" id="BBO36478.1"/>
    </source>
</evidence>
<proteinExistence type="predicted"/>
<dbReference type="KEGG" id="lpav:PLANPX_6090"/>
<accession>A0A5K7XJ00</accession>
<sequence>MTFKKGEKVLTEEGEVGEILFVDRGGLEAQVALQRISTKIRCDSLKKFEGVEPRKKTRGAK</sequence>
<dbReference type="AlphaFoldDB" id="A0A5K7XJ00"/>
<reference evidence="2" key="1">
    <citation type="submission" date="2019-10" db="EMBL/GenBank/DDBJ databases">
        <title>Lacipirellula parvula gen. nov., sp. nov., representing a lineage of planctomycetes widespread in freshwater anoxic habitats, and description of the family Lacipirellulaceae.</title>
        <authorList>
            <person name="Dedysh S.N."/>
            <person name="Kulichevskaya I.S."/>
            <person name="Beletsky A.V."/>
            <person name="Rakitin A.L."/>
            <person name="Mardanov A.V."/>
            <person name="Ivanova A.A."/>
            <person name="Saltykova V.X."/>
            <person name="Rijpstra W.I.C."/>
            <person name="Sinninghe Damste J.S."/>
            <person name="Ravin N.V."/>
        </authorList>
    </citation>
    <scope>NUCLEOTIDE SEQUENCE [LARGE SCALE GENOMIC DNA]</scope>
    <source>
        <strain evidence="2">PX69</strain>
    </source>
</reference>
<evidence type="ECO:0000313" key="2">
    <source>
        <dbReference type="Proteomes" id="UP000326837"/>
    </source>
</evidence>